<gene>
    <name evidence="2" type="ORF">GMD42_11745</name>
</gene>
<dbReference type="Gene3D" id="1.10.30.50">
    <property type="match status" value="1"/>
</dbReference>
<keyword evidence="2" id="KW-0378">Hydrolase</keyword>
<dbReference type="NCBIfam" id="NF040563">
    <property type="entry name" value="guided_IscB"/>
    <property type="match status" value="1"/>
</dbReference>
<dbReference type="Proteomes" id="UP000462362">
    <property type="component" value="Unassembled WGS sequence"/>
</dbReference>
<evidence type="ECO:0000313" key="2">
    <source>
        <dbReference type="EMBL" id="MTU44260.1"/>
    </source>
</evidence>
<dbReference type="Pfam" id="PF01844">
    <property type="entry name" value="HNH"/>
    <property type="match status" value="1"/>
</dbReference>
<evidence type="ECO:0000259" key="1">
    <source>
        <dbReference type="SMART" id="SM00507"/>
    </source>
</evidence>
<accession>A0A844LHS4</accession>
<proteinExistence type="predicted"/>
<dbReference type="RefSeq" id="WP_155169621.1">
    <property type="nucleotide sequence ID" value="NZ_DBGEHT010000058.1"/>
</dbReference>
<organism evidence="2 3">
    <name type="scientific">Parasutterella excrementihominis</name>
    <dbReference type="NCBI Taxonomy" id="487175"/>
    <lineage>
        <taxon>Bacteria</taxon>
        <taxon>Pseudomonadati</taxon>
        <taxon>Pseudomonadota</taxon>
        <taxon>Betaproteobacteria</taxon>
        <taxon>Burkholderiales</taxon>
        <taxon>Sutterellaceae</taxon>
        <taxon>Parasutterella</taxon>
    </lineage>
</organism>
<protein>
    <submittedName>
        <fullName evidence="2">HNH endonuclease</fullName>
    </submittedName>
</protein>
<dbReference type="InterPro" id="IPR025938">
    <property type="entry name" value="RRXRR_dom"/>
</dbReference>
<keyword evidence="2" id="KW-0540">Nuclease</keyword>
<comment type="caution">
    <text evidence="2">The sequence shown here is derived from an EMBL/GenBank/DDBJ whole genome shotgun (WGS) entry which is preliminary data.</text>
</comment>
<dbReference type="EMBL" id="WNCL01000056">
    <property type="protein sequence ID" value="MTU44260.1"/>
    <property type="molecule type" value="Genomic_DNA"/>
</dbReference>
<dbReference type="AlphaFoldDB" id="A0A844LHS4"/>
<dbReference type="GO" id="GO:0004519">
    <property type="term" value="F:endonuclease activity"/>
    <property type="evidence" value="ECO:0007669"/>
    <property type="project" value="UniProtKB-KW"/>
</dbReference>
<dbReference type="GO" id="GO:0003676">
    <property type="term" value="F:nucleic acid binding"/>
    <property type="evidence" value="ECO:0007669"/>
    <property type="project" value="InterPro"/>
</dbReference>
<reference evidence="2 3" key="1">
    <citation type="journal article" date="2019" name="Nat. Med.">
        <title>A library of human gut bacterial isolates paired with longitudinal multiomics data enables mechanistic microbiome research.</title>
        <authorList>
            <person name="Poyet M."/>
            <person name="Groussin M."/>
            <person name="Gibbons S.M."/>
            <person name="Avila-Pacheco J."/>
            <person name="Jiang X."/>
            <person name="Kearney S.M."/>
            <person name="Perrotta A.R."/>
            <person name="Berdy B."/>
            <person name="Zhao S."/>
            <person name="Lieberman T.D."/>
            <person name="Swanson P.K."/>
            <person name="Smith M."/>
            <person name="Roesemann S."/>
            <person name="Alexander J.E."/>
            <person name="Rich S.A."/>
            <person name="Livny J."/>
            <person name="Vlamakis H."/>
            <person name="Clish C."/>
            <person name="Bullock K."/>
            <person name="Deik A."/>
            <person name="Scott J."/>
            <person name="Pierce K.A."/>
            <person name="Xavier R.J."/>
            <person name="Alm E.J."/>
        </authorList>
    </citation>
    <scope>NUCLEOTIDE SEQUENCE [LARGE SCALE GENOMIC DNA]</scope>
    <source>
        <strain evidence="2 3">BIOML-A2</strain>
    </source>
</reference>
<dbReference type="InterPro" id="IPR002711">
    <property type="entry name" value="HNH"/>
</dbReference>
<dbReference type="SMART" id="SM00507">
    <property type="entry name" value="HNHc"/>
    <property type="match status" value="1"/>
</dbReference>
<dbReference type="InterPro" id="IPR047693">
    <property type="entry name" value="RNA-guided_IscB-like"/>
</dbReference>
<feature type="domain" description="HNH nuclease" evidence="1">
    <location>
        <begin position="183"/>
        <end position="235"/>
    </location>
</feature>
<dbReference type="GO" id="GO:0008270">
    <property type="term" value="F:zinc ion binding"/>
    <property type="evidence" value="ECO:0007669"/>
    <property type="project" value="InterPro"/>
</dbReference>
<name>A0A844LHS4_9BURK</name>
<evidence type="ECO:0000313" key="3">
    <source>
        <dbReference type="Proteomes" id="UP000462362"/>
    </source>
</evidence>
<dbReference type="InterPro" id="IPR003615">
    <property type="entry name" value="HNH_nuc"/>
</dbReference>
<dbReference type="CDD" id="cd00085">
    <property type="entry name" value="HNHc"/>
    <property type="match status" value="1"/>
</dbReference>
<keyword evidence="2" id="KW-0255">Endonuclease</keyword>
<sequence>MKVFVLNKRGKPLMPCSPAKARLLLKEKKAIVVRRTPFTIQLTIATGESKQPVSLGVDAGYKHVGLSASTEKAELYESEVELRQDVSDLLSARRALRQSRRNRKTRYRAPRFDNRIRTKRKGWLAPSVENRINAHLSRVETVIRLLPVTKITVETTSFDMQLLKNSDIAGKEYQEGEQLGFWNVREYVLFRDGHVCQHCHGRSKDPVLNVHHLESRRTGGNSPGNLITLCETCHKALHRGEIKLKAKRGHSFRAQAFMGIMRWEVLNRLKASHPELEVNNTYGYRTKHARIANDIAKSHCADAFCIAGNLGAERLGEFLFQKQTRRNNRQIHKLSILKGGIRKRNQVPFEVKGFRLFDKVAYKGEEGFIFGRRSSGYFDVRKLDGTHISAGISYKKLRLLEKRQTYLTEIRKEEALPPLPEGRGLRA</sequence>
<dbReference type="Pfam" id="PF14239">
    <property type="entry name" value="RRXRR"/>
    <property type="match status" value="1"/>
</dbReference>